<evidence type="ECO:0000256" key="2">
    <source>
        <dbReference type="SAM" id="MobiDB-lite"/>
    </source>
</evidence>
<dbReference type="PANTHER" id="PTHR35024">
    <property type="entry name" value="HYPOTHETICAL CYTOSOLIC PROTEIN"/>
    <property type="match status" value="1"/>
</dbReference>
<proteinExistence type="inferred from homology"/>
<reference evidence="3 4" key="1">
    <citation type="submission" date="2024-01" db="EMBL/GenBank/DDBJ databases">
        <title>Novel species of the genus Luteimonas isolated from rivers.</title>
        <authorList>
            <person name="Lu H."/>
        </authorList>
    </citation>
    <scope>NUCLEOTIDE SEQUENCE [LARGE SCALE GENOMIC DNA]</scope>
    <source>
        <strain evidence="3 4">SMYT11W</strain>
    </source>
</reference>
<feature type="compositionally biased region" description="Pro residues" evidence="2">
    <location>
        <begin position="21"/>
        <end position="34"/>
    </location>
</feature>
<name>A0ABU7WBS9_9GAMM</name>
<feature type="compositionally biased region" description="Basic and acidic residues" evidence="2">
    <location>
        <begin position="186"/>
        <end position="197"/>
    </location>
</feature>
<evidence type="ECO:0000313" key="4">
    <source>
        <dbReference type="Proteomes" id="UP001358324"/>
    </source>
</evidence>
<comment type="similarity">
    <text evidence="1">Belongs to the bactofilin family.</text>
</comment>
<dbReference type="Proteomes" id="UP001358324">
    <property type="component" value="Unassembled WGS sequence"/>
</dbReference>
<evidence type="ECO:0000313" key="3">
    <source>
        <dbReference type="EMBL" id="MEF3081318.1"/>
    </source>
</evidence>
<organism evidence="3 4">
    <name type="scientific">Luteimonas flava</name>
    <dbReference type="NCBI Taxonomy" id="3115822"/>
    <lineage>
        <taxon>Bacteria</taxon>
        <taxon>Pseudomonadati</taxon>
        <taxon>Pseudomonadota</taxon>
        <taxon>Gammaproteobacteria</taxon>
        <taxon>Lysobacterales</taxon>
        <taxon>Lysobacteraceae</taxon>
        <taxon>Luteimonas</taxon>
    </lineage>
</organism>
<evidence type="ECO:0000256" key="1">
    <source>
        <dbReference type="ARBA" id="ARBA00044755"/>
    </source>
</evidence>
<feature type="compositionally biased region" description="Pro residues" evidence="2">
    <location>
        <begin position="43"/>
        <end position="62"/>
    </location>
</feature>
<protein>
    <submittedName>
        <fullName evidence="3">Polymer-forming cytoskeletal protein</fullName>
    </submittedName>
</protein>
<dbReference type="EMBL" id="JAZHBM010000001">
    <property type="protein sequence ID" value="MEF3081318.1"/>
    <property type="molecule type" value="Genomic_DNA"/>
</dbReference>
<accession>A0ABU7WBS9</accession>
<feature type="region of interest" description="Disordered" evidence="2">
    <location>
        <begin position="1"/>
        <end position="65"/>
    </location>
</feature>
<dbReference type="InterPro" id="IPR007607">
    <property type="entry name" value="BacA/B"/>
</dbReference>
<gene>
    <name evidence="3" type="ORF">V3391_03720</name>
</gene>
<comment type="caution">
    <text evidence="3">The sequence shown here is derived from an EMBL/GenBank/DDBJ whole genome shotgun (WGS) entry which is preliminary data.</text>
</comment>
<keyword evidence="4" id="KW-1185">Reference proteome</keyword>
<dbReference type="RefSeq" id="WP_332077052.1">
    <property type="nucleotide sequence ID" value="NZ_JAZHBM010000001.1"/>
</dbReference>
<dbReference type="PANTHER" id="PTHR35024:SF4">
    <property type="entry name" value="POLYMER-FORMING CYTOSKELETAL PROTEIN"/>
    <property type="match status" value="1"/>
</dbReference>
<dbReference type="Pfam" id="PF04519">
    <property type="entry name" value="Bactofilin"/>
    <property type="match status" value="1"/>
</dbReference>
<feature type="region of interest" description="Disordered" evidence="2">
    <location>
        <begin position="173"/>
        <end position="197"/>
    </location>
</feature>
<sequence>MAIFQQSGTAKKDSPAFGTDAPPPAPARETPPPAVADFQTATPPAPPATAPAPAPAAAPAPAPRAAAPVSKESIIAADLTIEGKIEGTGDVRIAGRFKGDVNVQGNLTIEHGAKLNGGVRAQQVLVSGELEGNIESASLVELRDSAVLTGDLKAGSLTVASGSKIRGHIECGWGDVKPGPAPGGNAKDKAANDKSSD</sequence>